<keyword evidence="3" id="KW-1185">Reference proteome</keyword>
<dbReference type="Pfam" id="PF06464">
    <property type="entry name" value="DMAP_binding"/>
    <property type="match status" value="1"/>
</dbReference>
<evidence type="ECO:0000259" key="1">
    <source>
        <dbReference type="PROSITE" id="PS51912"/>
    </source>
</evidence>
<dbReference type="PANTHER" id="PTHR22754">
    <property type="entry name" value="DISCO-INTERACTING PROTEIN 2 DIP2 -RELATED"/>
    <property type="match status" value="1"/>
</dbReference>
<dbReference type="InterPro" id="IPR000873">
    <property type="entry name" value="AMP-dep_synth/lig_dom"/>
</dbReference>
<dbReference type="Pfam" id="PF23024">
    <property type="entry name" value="AMP-dom_DIP2-like"/>
    <property type="match status" value="1"/>
</dbReference>
<protein>
    <submittedName>
        <fullName evidence="2">DEBR0S5_08108g1_1</fullName>
    </submittedName>
</protein>
<dbReference type="GO" id="GO:0005829">
    <property type="term" value="C:cytosol"/>
    <property type="evidence" value="ECO:0007669"/>
    <property type="project" value="TreeGrafter"/>
</dbReference>
<evidence type="ECO:0000313" key="2">
    <source>
        <dbReference type="EMBL" id="VUG19646.1"/>
    </source>
</evidence>
<dbReference type="InterPro" id="IPR025110">
    <property type="entry name" value="AMP-bd_C"/>
</dbReference>
<dbReference type="PROSITE" id="PS51912">
    <property type="entry name" value="DMAP1_BIND"/>
    <property type="match status" value="1"/>
</dbReference>
<proteinExistence type="predicted"/>
<dbReference type="PANTHER" id="PTHR22754:SF32">
    <property type="entry name" value="DISCO-INTERACTING PROTEIN 2"/>
    <property type="match status" value="1"/>
</dbReference>
<gene>
    <name evidence="2" type="ORF">DEBR0S5_08108G</name>
</gene>
<dbReference type="Pfam" id="PF24919">
    <property type="entry name" value="Mug62"/>
    <property type="match status" value="1"/>
</dbReference>
<feature type="domain" description="DMAP1-binding" evidence="1">
    <location>
        <begin position="7"/>
        <end position="111"/>
    </location>
</feature>
<evidence type="ECO:0000313" key="3">
    <source>
        <dbReference type="Proteomes" id="UP000478008"/>
    </source>
</evidence>
<dbReference type="EMBL" id="CABFWN010000005">
    <property type="protein sequence ID" value="VUG19646.1"/>
    <property type="molecule type" value="Genomic_DNA"/>
</dbReference>
<dbReference type="Pfam" id="PF00501">
    <property type="entry name" value="AMP-binding"/>
    <property type="match status" value="2"/>
</dbReference>
<reference evidence="2 3" key="1">
    <citation type="submission" date="2019-07" db="EMBL/GenBank/DDBJ databases">
        <authorList>
            <person name="Friedrich A."/>
            <person name="Schacherer J."/>
        </authorList>
    </citation>
    <scope>NUCLEOTIDE SEQUENCE [LARGE SCALE GENOMIC DNA]</scope>
</reference>
<accession>A0A7D9H1S7</accession>
<name>A0A7D9H1S7_DEKBR</name>
<dbReference type="InterPro" id="IPR042099">
    <property type="entry name" value="ANL_N_sf"/>
</dbReference>
<dbReference type="Gene3D" id="3.40.50.12780">
    <property type="entry name" value="N-terminal domain of ligase-like"/>
    <property type="match status" value="2"/>
</dbReference>
<dbReference type="InterPro" id="IPR056881">
    <property type="entry name" value="Mug62_dom"/>
</dbReference>
<dbReference type="Proteomes" id="UP000478008">
    <property type="component" value="Unassembled WGS sequence"/>
</dbReference>
<organism evidence="2 3">
    <name type="scientific">Dekkera bruxellensis</name>
    <name type="common">Brettanomyces custersii</name>
    <dbReference type="NCBI Taxonomy" id="5007"/>
    <lineage>
        <taxon>Eukaryota</taxon>
        <taxon>Fungi</taxon>
        <taxon>Dikarya</taxon>
        <taxon>Ascomycota</taxon>
        <taxon>Saccharomycotina</taxon>
        <taxon>Pichiomycetes</taxon>
        <taxon>Pichiales</taxon>
        <taxon>Pichiaceae</taxon>
        <taxon>Brettanomyces</taxon>
    </lineage>
</organism>
<dbReference type="InterPro" id="IPR010506">
    <property type="entry name" value="DMAP1-bd"/>
</dbReference>
<sequence length="1551" mass="175593">MSLNFSIPRNIPLDVEQELTRLISDFQDGYLTEKGYIKKRYEILESLKADATDRSTLNGARSDTRSNHRRESIMSVGSSLAYNRSSERLASGEFYDPSLRTTPEIQRVSPSDSRVTGVDPDAYEYYKFQQNAPQPENVARKQLQRPLDPRILEQYVQTETFDNLAMILRKRSTVYSKENAVVTIDQRGKESQSITWEKLYLRAEKVAKQIKNKAALYPGDRVCLIYQNIEVIDFVVAFYGCFLSGTVAVPMSSGLPVRDFVKIMTDTQSHLCLMSESVFKHFEKASHKRKVPLWPKGVEVWKTSDMGTYQPPRKVGPPPLKISDLAYIEYSRGSMSELRGVAISHRTIIHQMKSLTSIISSTPDIKKGTLIRPSAALSKFRYTILSTLDVRQSIGLVMGALFSVYSGNPLIWIHQKLTEVPGLYAHVISRARASILLSDYLSLKQVAYNYQSFPQLTRTFNKRVKVDLSCVKWCLINTLIVDCEFNDKLSDRWFKPLGHPHPRRIIAPMLCLNEQGGAIICMRDWIGNEDRLGCSFQKPITDEVIPNDENEDGNMGERLSEVLIDKDSLTTNTVKVVSDRPPPTSSTYDDESSKYIRVGAFGYPIPDATLAIVNPEAKILSGYDEVGEIWVDSHCISGGYWGLPDATQNIFQAECSDYEGVLNINFVRTGLLGFIYNGKVYVLGLYEDRINQHVTWYDRYLAIQTKKEEEKVSSSDLGDVQSLDENTENINQKILMNSDIPQYRYHYAGHLVKTLVRNIPDVTDCSFFNVRVNNEYLPIAIIESPSIPASKNRQKNTGLGIITADPSLLNDLAIQTMKLMEKLHNVRLFCVLITAPNTLPRTIRSGRLEIANMLCKRKFMEGRISSSFVRFSLENSLATVYHGDDLLGGIWSPYSSKMRSEALENAQLQYSGLDVRQQCRDDRANIDLTGYSSMIDILKVRASQQPDEQAYAVIGGANFREMKPLSWKKFENRVFALCSYILEKKNLMAGDTVMVVYNISEEYVICIYACWLAGFTVIPIPALDPSWVEEDTVSFVQLVQEYKVKAVFMSSDIEQIMKNKPISSRVKQIANANRVTIPKYRNTTKHTKCNTSSKAMYSQMEAYRNKKRKGTDLKCLIWITWDADHRYNGAQLSFANLMALALNAKETCQMKSRKPLIACVRHTFGLGFLQACIMGIYLGCPTYLFSTLNYGINPTALWLSISRYGVENMFVTSKMLTYALRNVDPAKCDLHKLKNLMVGWEGRPDAGLMLKFQEKFQVSHIPPTSLSNVYQNTLNPMITTRSYLAFETSNLWLDPLALAQGYVSLVNPNDSPEAIEIQDSGIVPVNTQIVIVNPETKQPCKVGELGEIWVYSQSTLSRFSGKRETESSFIHDKIANWNDSLTYLRTGDFGFLHNIQKPVSKSSQLAELQLLFNLGRIDQTFEVLGLQYFASDIETTLERFSAVKKACVFKAGTYVVAVLETTLKKNYSSLTPLLVIKVMNQFNLMLDIVSYVPVGKMPTSRLGQVQRRITLKKWMDGCLSLQASFGVNSGENATRKTLDFIKKVKNMEQMI</sequence>
<dbReference type="SUPFAM" id="SSF56801">
    <property type="entry name" value="Acetyl-CoA synthetase-like"/>
    <property type="match status" value="2"/>
</dbReference>